<feature type="signal peptide" evidence="1">
    <location>
        <begin position="1"/>
        <end position="20"/>
    </location>
</feature>
<reference evidence="2 3" key="1">
    <citation type="submission" date="2018-04" db="EMBL/GenBank/DDBJ databases">
        <title>Genomic Encyclopedia of Archaeal and Bacterial Type Strains, Phase II (KMG-II): from individual species to whole genera.</title>
        <authorList>
            <person name="Goeker M."/>
        </authorList>
    </citation>
    <scope>NUCLEOTIDE SEQUENCE [LARGE SCALE GENOMIC DNA]</scope>
    <source>
        <strain evidence="2 3">DSM 100162</strain>
    </source>
</reference>
<evidence type="ECO:0000313" key="3">
    <source>
        <dbReference type="Proteomes" id="UP000244225"/>
    </source>
</evidence>
<dbReference type="Gene3D" id="2.180.10.10">
    <property type="entry name" value="RHS repeat-associated core"/>
    <property type="match status" value="1"/>
</dbReference>
<sequence>MKQSYLFAILLLLFASCEDAHVDELTPAQGTYLQNATAYYTAAGTGQSVLWEVTDYDTEGFAIASEKRTAPDAPLLLEVYRYDGEQVAEVDVYDAADNHLDTRRYVFTDGKPTSYTSAKGTYTLTYDSRGNVVEASNGAETRTWAYTYDNQDRVQTMEFTPEGSAARYRYEYSYRDRHRAPVGAVNAIRVHKQEASGFAYVGTVVYRYTIAPY</sequence>
<evidence type="ECO:0000313" key="2">
    <source>
        <dbReference type="EMBL" id="PTX14462.1"/>
    </source>
</evidence>
<gene>
    <name evidence="2" type="ORF">C8N40_111127</name>
</gene>
<organism evidence="2 3">
    <name type="scientific">Pontibacter mucosus</name>
    <dbReference type="NCBI Taxonomy" id="1649266"/>
    <lineage>
        <taxon>Bacteria</taxon>
        <taxon>Pseudomonadati</taxon>
        <taxon>Bacteroidota</taxon>
        <taxon>Cytophagia</taxon>
        <taxon>Cytophagales</taxon>
        <taxon>Hymenobacteraceae</taxon>
        <taxon>Pontibacter</taxon>
    </lineage>
</organism>
<dbReference type="EMBL" id="QBKI01000011">
    <property type="protein sequence ID" value="PTX14462.1"/>
    <property type="molecule type" value="Genomic_DNA"/>
</dbReference>
<keyword evidence="1" id="KW-0732">Signal</keyword>
<evidence type="ECO:0000256" key="1">
    <source>
        <dbReference type="SAM" id="SignalP"/>
    </source>
</evidence>
<name>A0A2T5YD64_9BACT</name>
<dbReference type="RefSeq" id="WP_108213388.1">
    <property type="nucleotide sequence ID" value="NZ_QBKI01000011.1"/>
</dbReference>
<feature type="chain" id="PRO_5015654574" evidence="1">
    <location>
        <begin position="21"/>
        <end position="213"/>
    </location>
</feature>
<protein>
    <submittedName>
        <fullName evidence="2">YD repeat-containing protein</fullName>
    </submittedName>
</protein>
<accession>A0A2T5YD64</accession>
<keyword evidence="3" id="KW-1185">Reference proteome</keyword>
<proteinExistence type="predicted"/>
<dbReference type="Proteomes" id="UP000244225">
    <property type="component" value="Unassembled WGS sequence"/>
</dbReference>
<dbReference type="AlphaFoldDB" id="A0A2T5YD64"/>
<dbReference type="OrthoDB" id="4981820at2"/>
<comment type="caution">
    <text evidence="2">The sequence shown here is derived from an EMBL/GenBank/DDBJ whole genome shotgun (WGS) entry which is preliminary data.</text>
</comment>
<dbReference type="PROSITE" id="PS51257">
    <property type="entry name" value="PROKAR_LIPOPROTEIN"/>
    <property type="match status" value="1"/>
</dbReference>
<dbReference type="InterPro" id="IPR006530">
    <property type="entry name" value="YD"/>
</dbReference>
<dbReference type="NCBIfam" id="TIGR01643">
    <property type="entry name" value="YD_repeat_2x"/>
    <property type="match status" value="1"/>
</dbReference>